<evidence type="ECO:0000256" key="1">
    <source>
        <dbReference type="ARBA" id="ARBA00022801"/>
    </source>
</evidence>
<dbReference type="STRING" id="258515.SAMN05192585_12025"/>
<dbReference type="AlphaFoldDB" id="A0A1H0BQ26"/>
<keyword evidence="4" id="KW-0472">Membrane</keyword>
<sequence>MAWIILIITAVIEIAFAVYCMVTKSNHQNLRNWLRVGVFTVFIIAVLVSVIKWSFRWYLLAALLLVLAVIGGISLIIKRKDGKPYKPAVIILKGAAVCIITAFTLVPALIFPQYREPKITGTYKVDTAVYTYVDKARTETFSNTGENRKVNVEFWYPEGTTGTCPLVVFSHGAFGVKSSNTSTYMELASNGYVVCSIDHPYHSFFTSATDGTVTTVNPAYLQQIIDVNSDVYDDETAFKLEQDWMNVRTGDMNFVLDTILNNAKNSSAEEVYKLIDTKHIGLMGHSLGGAASAQIGRERKDIAAVVNLDGDLLGEYEGFKNGKIVFNDQPYPLPILTIYSDTMTQAMDRVKQKGILDAGTNLAATAPYAFTVSIKGTNHMSLTDLPLFSPLLTNMICSSVHIGGGKEADKYYVIETMNRVVLDFFNCYLKDSGAFNDEGSY</sequence>
<name>A0A1H0BQ26_9FIRM</name>
<keyword evidence="1 5" id="KW-0378">Hydrolase</keyword>
<dbReference type="GO" id="GO:0016042">
    <property type="term" value="P:lipid catabolic process"/>
    <property type="evidence" value="ECO:0007669"/>
    <property type="project" value="UniProtKB-KW"/>
</dbReference>
<keyword evidence="3" id="KW-0443">Lipid metabolism</keyword>
<dbReference type="PANTHER" id="PTHR10272:SF0">
    <property type="entry name" value="PLATELET-ACTIVATING FACTOR ACETYLHYDROLASE"/>
    <property type="match status" value="1"/>
</dbReference>
<feature type="transmembrane region" description="Helical" evidence="4">
    <location>
        <begin position="57"/>
        <end position="77"/>
    </location>
</feature>
<dbReference type="Proteomes" id="UP000199182">
    <property type="component" value="Unassembled WGS sequence"/>
</dbReference>
<proteinExistence type="predicted"/>
<dbReference type="PANTHER" id="PTHR10272">
    <property type="entry name" value="PLATELET-ACTIVATING FACTOR ACETYLHYDROLASE"/>
    <property type="match status" value="1"/>
</dbReference>
<reference evidence="5 6" key="1">
    <citation type="submission" date="2016-10" db="EMBL/GenBank/DDBJ databases">
        <authorList>
            <person name="de Groot N.N."/>
        </authorList>
    </citation>
    <scope>NUCLEOTIDE SEQUENCE [LARGE SCALE GENOMIC DNA]</scope>
    <source>
        <strain evidence="5 6">CGMCC 1.5012</strain>
    </source>
</reference>
<dbReference type="Gene3D" id="3.40.50.1820">
    <property type="entry name" value="alpha/beta hydrolase"/>
    <property type="match status" value="1"/>
</dbReference>
<dbReference type="RefSeq" id="WP_092640688.1">
    <property type="nucleotide sequence ID" value="NZ_FNID01000020.1"/>
</dbReference>
<dbReference type="GO" id="GO:0003847">
    <property type="term" value="F:1-alkyl-2-acetylglycerophosphocholine esterase activity"/>
    <property type="evidence" value="ECO:0007669"/>
    <property type="project" value="TreeGrafter"/>
</dbReference>
<evidence type="ECO:0000256" key="3">
    <source>
        <dbReference type="ARBA" id="ARBA00023098"/>
    </source>
</evidence>
<evidence type="ECO:0000256" key="4">
    <source>
        <dbReference type="SAM" id="Phobius"/>
    </source>
</evidence>
<dbReference type="OrthoDB" id="9814760at2"/>
<keyword evidence="4" id="KW-0812">Transmembrane</keyword>
<protein>
    <submittedName>
        <fullName evidence="5">Platelet-activating factor acetylhydrolase, isoform II</fullName>
    </submittedName>
</protein>
<dbReference type="InterPro" id="IPR029058">
    <property type="entry name" value="AB_hydrolase_fold"/>
</dbReference>
<gene>
    <name evidence="5" type="ORF">SAMN05192585_12025</name>
</gene>
<feature type="transmembrane region" description="Helical" evidence="4">
    <location>
        <begin position="34"/>
        <end position="51"/>
    </location>
</feature>
<organism evidence="5 6">
    <name type="scientific">Acetanaerobacterium elongatum</name>
    <dbReference type="NCBI Taxonomy" id="258515"/>
    <lineage>
        <taxon>Bacteria</taxon>
        <taxon>Bacillati</taxon>
        <taxon>Bacillota</taxon>
        <taxon>Clostridia</taxon>
        <taxon>Eubacteriales</taxon>
        <taxon>Oscillospiraceae</taxon>
        <taxon>Acetanaerobacterium</taxon>
    </lineage>
</organism>
<evidence type="ECO:0000313" key="6">
    <source>
        <dbReference type="Proteomes" id="UP000199182"/>
    </source>
</evidence>
<keyword evidence="4" id="KW-1133">Transmembrane helix</keyword>
<dbReference type="EMBL" id="FNID01000020">
    <property type="protein sequence ID" value="SDN47665.1"/>
    <property type="molecule type" value="Genomic_DNA"/>
</dbReference>
<keyword evidence="6" id="KW-1185">Reference proteome</keyword>
<evidence type="ECO:0000313" key="5">
    <source>
        <dbReference type="EMBL" id="SDN47665.1"/>
    </source>
</evidence>
<accession>A0A1H0BQ26</accession>
<dbReference type="SUPFAM" id="SSF53474">
    <property type="entry name" value="alpha/beta-Hydrolases"/>
    <property type="match status" value="1"/>
</dbReference>
<feature type="transmembrane region" description="Helical" evidence="4">
    <location>
        <begin position="6"/>
        <end position="22"/>
    </location>
</feature>
<evidence type="ECO:0000256" key="2">
    <source>
        <dbReference type="ARBA" id="ARBA00022963"/>
    </source>
</evidence>
<feature type="transmembrane region" description="Helical" evidence="4">
    <location>
        <begin position="89"/>
        <end position="111"/>
    </location>
</feature>
<keyword evidence="2" id="KW-0442">Lipid degradation</keyword>
<dbReference type="Pfam" id="PF03403">
    <property type="entry name" value="PAF-AH_p_II"/>
    <property type="match status" value="1"/>
</dbReference>